<dbReference type="InterPro" id="IPR001781">
    <property type="entry name" value="Znf_LIM"/>
</dbReference>
<evidence type="ECO:0000313" key="8">
    <source>
        <dbReference type="Proteomes" id="UP000494040"/>
    </source>
</evidence>
<dbReference type="GO" id="GO:0031430">
    <property type="term" value="C:M band"/>
    <property type="evidence" value="ECO:0007669"/>
    <property type="project" value="UniProtKB-SubCell"/>
</dbReference>
<comment type="subcellular location">
    <subcellularLocation>
        <location evidence="4">Cytoplasm</location>
        <location evidence="4">Myofibril</location>
        <location evidence="4">Sarcomere</location>
        <location evidence="4">M line</location>
    </subcellularLocation>
</comment>
<evidence type="ECO:0000256" key="2">
    <source>
        <dbReference type="ARBA" id="ARBA00022833"/>
    </source>
</evidence>
<proteinExistence type="predicted"/>
<dbReference type="PROSITE" id="PS00478">
    <property type="entry name" value="LIM_DOMAIN_1"/>
    <property type="match status" value="3"/>
</dbReference>
<dbReference type="SUPFAM" id="SSF57716">
    <property type="entry name" value="Glucocorticoid receptor-like (DNA-binding domain)"/>
    <property type="match status" value="3"/>
</dbReference>
<dbReference type="GO" id="GO:0061061">
    <property type="term" value="P:muscle structure development"/>
    <property type="evidence" value="ECO:0007669"/>
    <property type="project" value="TreeGrafter"/>
</dbReference>
<dbReference type="RefSeq" id="XP_014240616.1">
    <property type="nucleotide sequence ID" value="XM_014385130.1"/>
</dbReference>
<dbReference type="GO" id="GO:0003779">
    <property type="term" value="F:actin binding"/>
    <property type="evidence" value="ECO:0007669"/>
    <property type="project" value="TreeGrafter"/>
</dbReference>
<accession>A0A8I6SIT3</accession>
<dbReference type="GO" id="GO:0030018">
    <property type="term" value="C:Z disc"/>
    <property type="evidence" value="ECO:0007669"/>
    <property type="project" value="TreeGrafter"/>
</dbReference>
<dbReference type="GO" id="GO:0005912">
    <property type="term" value="C:adherens junction"/>
    <property type="evidence" value="ECO:0007669"/>
    <property type="project" value="TreeGrafter"/>
</dbReference>
<dbReference type="OrthoDB" id="1112565at2759"/>
<keyword evidence="2 5" id="KW-0862">Zinc</keyword>
<dbReference type="GO" id="GO:0030036">
    <property type="term" value="P:actin cytoskeleton organization"/>
    <property type="evidence" value="ECO:0007669"/>
    <property type="project" value="TreeGrafter"/>
</dbReference>
<dbReference type="PANTHER" id="PTHR24214:SF62">
    <property type="entry name" value="LEUPAXIN"/>
    <property type="match status" value="1"/>
</dbReference>
<evidence type="ECO:0000256" key="1">
    <source>
        <dbReference type="ARBA" id="ARBA00022723"/>
    </source>
</evidence>
<keyword evidence="3 5" id="KW-0440">LIM domain</keyword>
<protein>
    <recommendedName>
        <fullName evidence="6">LIM zinc-binding domain-containing protein</fullName>
    </recommendedName>
</protein>
<dbReference type="AlphaFoldDB" id="A0A8I6SIT3"/>
<organism evidence="7 8">
    <name type="scientific">Cimex lectularius</name>
    <name type="common">Bed bug</name>
    <name type="synonym">Acanthia lectularia</name>
    <dbReference type="NCBI Taxonomy" id="79782"/>
    <lineage>
        <taxon>Eukaryota</taxon>
        <taxon>Metazoa</taxon>
        <taxon>Ecdysozoa</taxon>
        <taxon>Arthropoda</taxon>
        <taxon>Hexapoda</taxon>
        <taxon>Insecta</taxon>
        <taxon>Pterygota</taxon>
        <taxon>Neoptera</taxon>
        <taxon>Paraneoptera</taxon>
        <taxon>Hemiptera</taxon>
        <taxon>Heteroptera</taxon>
        <taxon>Panheteroptera</taxon>
        <taxon>Cimicomorpha</taxon>
        <taxon>Cimicidae</taxon>
        <taxon>Cimex</taxon>
    </lineage>
</organism>
<dbReference type="PROSITE" id="PS50023">
    <property type="entry name" value="LIM_DOMAIN_2"/>
    <property type="match status" value="2"/>
</dbReference>
<dbReference type="RefSeq" id="XP_024082664.1">
    <property type="nucleotide sequence ID" value="XM_024226896.1"/>
</dbReference>
<reference evidence="7" key="1">
    <citation type="submission" date="2022-01" db="UniProtKB">
        <authorList>
            <consortium name="EnsemblMetazoa"/>
        </authorList>
    </citation>
    <scope>IDENTIFICATION</scope>
</reference>
<dbReference type="InterPro" id="IPR050604">
    <property type="entry name" value="PDZ-LIM_domain"/>
</dbReference>
<dbReference type="GO" id="GO:0055120">
    <property type="term" value="C:striated muscle dense body"/>
    <property type="evidence" value="ECO:0007669"/>
    <property type="project" value="UniProtKB-ARBA"/>
</dbReference>
<keyword evidence="8" id="KW-1185">Reference proteome</keyword>
<dbReference type="Pfam" id="PF00412">
    <property type="entry name" value="LIM"/>
    <property type="match status" value="3"/>
</dbReference>
<dbReference type="GeneID" id="106661611"/>
<dbReference type="Gene3D" id="2.10.110.10">
    <property type="entry name" value="Cysteine Rich Protein"/>
    <property type="match status" value="3"/>
</dbReference>
<feature type="domain" description="LIM zinc-binding" evidence="6">
    <location>
        <begin position="129"/>
        <end position="184"/>
    </location>
</feature>
<evidence type="ECO:0000256" key="5">
    <source>
        <dbReference type="PROSITE-ProRule" id="PRU00125"/>
    </source>
</evidence>
<evidence type="ECO:0000313" key="7">
    <source>
        <dbReference type="EnsemblMetazoa" id="XP_024082664.1"/>
    </source>
</evidence>
<keyword evidence="1 5" id="KW-0479">Metal-binding</keyword>
<dbReference type="EnsemblMetazoa" id="XM_024226896.1">
    <property type="protein sequence ID" value="XP_024082664.1"/>
    <property type="gene ID" value="LOC106661611"/>
</dbReference>
<dbReference type="SMART" id="SM00132">
    <property type="entry name" value="LIM"/>
    <property type="match status" value="3"/>
</dbReference>
<name>A0A8I6SIT3_CIMLE</name>
<dbReference type="GO" id="GO:0007507">
    <property type="term" value="P:heart development"/>
    <property type="evidence" value="ECO:0007669"/>
    <property type="project" value="TreeGrafter"/>
</dbReference>
<dbReference type="GO" id="GO:0001725">
    <property type="term" value="C:stress fiber"/>
    <property type="evidence" value="ECO:0007669"/>
    <property type="project" value="TreeGrafter"/>
</dbReference>
<dbReference type="GO" id="GO:0051371">
    <property type="term" value="F:muscle alpha-actinin binding"/>
    <property type="evidence" value="ECO:0007669"/>
    <property type="project" value="TreeGrafter"/>
</dbReference>
<dbReference type="GO" id="GO:0046872">
    <property type="term" value="F:metal ion binding"/>
    <property type="evidence" value="ECO:0007669"/>
    <property type="project" value="UniProtKB-KW"/>
</dbReference>
<dbReference type="Proteomes" id="UP000494040">
    <property type="component" value="Unassembled WGS sequence"/>
</dbReference>
<dbReference type="GO" id="GO:0031941">
    <property type="term" value="C:filamentous actin"/>
    <property type="evidence" value="ECO:0007669"/>
    <property type="project" value="TreeGrafter"/>
</dbReference>
<dbReference type="OMA" id="DYEDMFA"/>
<evidence type="ECO:0000256" key="3">
    <source>
        <dbReference type="ARBA" id="ARBA00023038"/>
    </source>
</evidence>
<feature type="domain" description="LIM zinc-binding" evidence="6">
    <location>
        <begin position="8"/>
        <end position="67"/>
    </location>
</feature>
<sequence>MSKDKVVKKCARCDKTIEGTWLTALGKTWHPDHFTCEKCKIPITENQFKVADQKPYCTNCFLEMNGKRCKKCDVLIDGCKEKCVMALGAHWHSEHFSCESCQKTLEKMPFFEKNNEPYCKQCYEHLFCPKCKGCKKPISDTILTALDSQWHQNCFKCSKCKQPIGNGSFGINSEGQPLCEACLK</sequence>
<dbReference type="EnsemblMetazoa" id="XM_014385130.1">
    <property type="protein sequence ID" value="XP_014240616.1"/>
    <property type="gene ID" value="LOC106661611"/>
</dbReference>
<dbReference type="PANTHER" id="PTHR24214">
    <property type="entry name" value="PDZ AND LIM DOMAIN PROTEIN ZASP"/>
    <property type="match status" value="1"/>
</dbReference>
<dbReference type="KEGG" id="clec:106661611"/>
<evidence type="ECO:0000256" key="4">
    <source>
        <dbReference type="ARBA" id="ARBA00037833"/>
    </source>
</evidence>
<evidence type="ECO:0000259" key="6">
    <source>
        <dbReference type="PROSITE" id="PS50023"/>
    </source>
</evidence>
<dbReference type="FunFam" id="2.10.110.10:FF:000009">
    <property type="entry name" value="Paxillin isoform 1"/>
    <property type="match status" value="2"/>
</dbReference>